<reference evidence="1 2" key="1">
    <citation type="submission" date="2016-06" db="EMBL/GenBank/DDBJ databases">
        <title>Four novel species of enterococci isolated from chicken manure.</title>
        <authorList>
            <person name="Van Tyne D."/>
        </authorList>
    </citation>
    <scope>NUCLEOTIDE SEQUENCE [LARGE SCALE GENOMIC DNA]</scope>
    <source>
        <strain evidence="1 2">CU12B</strain>
    </source>
</reference>
<sequence>MLYFAFLRAVMPSGKNRVPMSELQQLLQENGYPGAKTYLHTGNILLKSDQTREQIAKDIHQLILTHIGPDLSVIVRTPEEIKEVLLHSPFKEPDYNQKRIFFSLLSGEPLSEGIQSIQDKIADTDEILVIIQRTAYMYIPGNATRSKLSNNLLEKKGKIVATSRNYNTLSRMLALAEEHK</sequence>
<dbReference type="EMBL" id="MAEL01000057">
    <property type="protein sequence ID" value="KAF1301532.1"/>
    <property type="molecule type" value="Genomic_DNA"/>
</dbReference>
<dbReference type="SUPFAM" id="SSF160379">
    <property type="entry name" value="SP0830-like"/>
    <property type="match status" value="1"/>
</dbReference>
<dbReference type="PANTHER" id="PTHR36439:SF1">
    <property type="entry name" value="DUF1697 DOMAIN-CONTAINING PROTEIN"/>
    <property type="match status" value="1"/>
</dbReference>
<dbReference type="RefSeq" id="WP_161903314.1">
    <property type="nucleotide sequence ID" value="NZ_MAEL01000057.1"/>
</dbReference>
<evidence type="ECO:0000313" key="2">
    <source>
        <dbReference type="Proteomes" id="UP000782705"/>
    </source>
</evidence>
<name>A0ABQ6YW13_9ENTE</name>
<dbReference type="Gene3D" id="3.30.70.1280">
    <property type="entry name" value="SP0830-like domains"/>
    <property type="match status" value="1"/>
</dbReference>
<gene>
    <name evidence="1" type="ORF">BAU17_06320</name>
</gene>
<dbReference type="Proteomes" id="UP000782705">
    <property type="component" value="Unassembled WGS sequence"/>
</dbReference>
<proteinExistence type="predicted"/>
<organism evidence="1 2">
    <name type="scientific">Candidatus Enterococcus willemsii</name>
    <dbReference type="NCBI Taxonomy" id="1857215"/>
    <lineage>
        <taxon>Bacteria</taxon>
        <taxon>Bacillati</taxon>
        <taxon>Bacillota</taxon>
        <taxon>Bacilli</taxon>
        <taxon>Lactobacillales</taxon>
        <taxon>Enterococcaceae</taxon>
        <taxon>Enterococcus</taxon>
    </lineage>
</organism>
<keyword evidence="2" id="KW-1185">Reference proteome</keyword>
<accession>A0ABQ6YW13</accession>
<dbReference type="PIRSF" id="PIRSF008502">
    <property type="entry name" value="UCP008502"/>
    <property type="match status" value="1"/>
</dbReference>
<evidence type="ECO:0000313" key="1">
    <source>
        <dbReference type="EMBL" id="KAF1301532.1"/>
    </source>
</evidence>
<evidence type="ECO:0008006" key="3">
    <source>
        <dbReference type="Google" id="ProtNLM"/>
    </source>
</evidence>
<dbReference type="InterPro" id="IPR012545">
    <property type="entry name" value="DUF1697"/>
</dbReference>
<dbReference type="PANTHER" id="PTHR36439">
    <property type="entry name" value="BLL4334 PROTEIN"/>
    <property type="match status" value="1"/>
</dbReference>
<comment type="caution">
    <text evidence="1">The sequence shown here is derived from an EMBL/GenBank/DDBJ whole genome shotgun (WGS) entry which is preliminary data.</text>
</comment>
<protein>
    <recommendedName>
        <fullName evidence="3">DUF1697 domain-containing protein</fullName>
    </recommendedName>
</protein>
<dbReference type="Pfam" id="PF08002">
    <property type="entry name" value="DUF1697"/>
    <property type="match status" value="1"/>
</dbReference>